<dbReference type="EMBL" id="JANSHE010003870">
    <property type="protein sequence ID" value="KAJ2983714.1"/>
    <property type="molecule type" value="Genomic_DNA"/>
</dbReference>
<accession>A0ACC1NXC5</accession>
<organism evidence="1 2">
    <name type="scientific">Trametes sanguinea</name>
    <dbReference type="NCBI Taxonomy" id="158606"/>
    <lineage>
        <taxon>Eukaryota</taxon>
        <taxon>Fungi</taxon>
        <taxon>Dikarya</taxon>
        <taxon>Basidiomycota</taxon>
        <taxon>Agaricomycotina</taxon>
        <taxon>Agaricomycetes</taxon>
        <taxon>Polyporales</taxon>
        <taxon>Polyporaceae</taxon>
        <taxon>Trametes</taxon>
    </lineage>
</organism>
<name>A0ACC1NXC5_9APHY</name>
<reference evidence="1" key="1">
    <citation type="submission" date="2022-08" db="EMBL/GenBank/DDBJ databases">
        <title>Genome Sequence of Pycnoporus sanguineus.</title>
        <authorList>
            <person name="Buettner E."/>
        </authorList>
    </citation>
    <scope>NUCLEOTIDE SEQUENCE</scope>
    <source>
        <strain evidence="1">CG-C14</strain>
    </source>
</reference>
<comment type="caution">
    <text evidence="1">The sequence shown here is derived from an EMBL/GenBank/DDBJ whole genome shotgun (WGS) entry which is preliminary data.</text>
</comment>
<evidence type="ECO:0000313" key="1">
    <source>
        <dbReference type="EMBL" id="KAJ2983714.1"/>
    </source>
</evidence>
<sequence length="338" mass="36430">MVPSEILWALVASTTPGKTQRGSKCHVVLAVLTRCSSGRTLAVGYKLQAASAFAFLLTTEQSTRAQQLRRDASEGQASTITHSSSRHPWRRATTVPAQGQKVKTPRLPLDPVSIPRPPAPDAHSRRPGARPPRRRPPGPCRAPRRPSDANDSARTCGSVPDVLESLVGTILSQNTSARNSTAAKRGLDAAFGRNNFEAVARARRADVVEAIKTGGLANKKAAVIQNILQEVHEKHGRYSLQHLAAVANPEGKGKTGVSDEEAMQELVSYNGVGPSATDACTPAQGRKQGIRAGRTLKLVHLHLKVHSLASQHCRIDNQWLRTAVGLRYLGGWAFRHLV</sequence>
<proteinExistence type="predicted"/>
<keyword evidence="2" id="KW-1185">Reference proteome</keyword>
<evidence type="ECO:0000313" key="2">
    <source>
        <dbReference type="Proteomes" id="UP001144978"/>
    </source>
</evidence>
<dbReference type="Proteomes" id="UP001144978">
    <property type="component" value="Unassembled WGS sequence"/>
</dbReference>
<protein>
    <submittedName>
        <fullName evidence="1">Uncharacterized protein</fullName>
    </submittedName>
</protein>
<gene>
    <name evidence="1" type="ORF">NUW54_g10602</name>
</gene>